<dbReference type="Gene3D" id="1.10.20.10">
    <property type="entry name" value="Histone, subunit A"/>
    <property type="match status" value="1"/>
</dbReference>
<dbReference type="SUPFAM" id="SSF47113">
    <property type="entry name" value="Histone-fold"/>
    <property type="match status" value="1"/>
</dbReference>
<dbReference type="Proteomes" id="UP000499080">
    <property type="component" value="Unassembled WGS sequence"/>
</dbReference>
<reference evidence="1 2" key="1">
    <citation type="journal article" date="2019" name="Sci. Rep.">
        <title>Orb-weaving spider Araneus ventricosus genome elucidates the spidroin gene catalogue.</title>
        <authorList>
            <person name="Kono N."/>
            <person name="Nakamura H."/>
            <person name="Ohtoshi R."/>
            <person name="Moran D.A.P."/>
            <person name="Shinohara A."/>
            <person name="Yoshida Y."/>
            <person name="Fujiwara M."/>
            <person name="Mori M."/>
            <person name="Tomita M."/>
            <person name="Arakawa K."/>
        </authorList>
    </citation>
    <scope>NUCLEOTIDE SEQUENCE [LARGE SCALE GENOMIC DNA]</scope>
</reference>
<sequence length="89" mass="9658">MATKNSKICKKPTFPVESIHKKLKKIDKHVPADVAVFIAAVEEYLTAEIVEKAAVLCRQKGKGVIGAAEITKDIKADNDLKALLGKSLK</sequence>
<gene>
    <name evidence="1" type="ORF">AVEN_183118_1</name>
</gene>
<evidence type="ECO:0000313" key="1">
    <source>
        <dbReference type="EMBL" id="GBM08457.1"/>
    </source>
</evidence>
<dbReference type="EMBL" id="BGPR01087761">
    <property type="protein sequence ID" value="GBM08457.1"/>
    <property type="molecule type" value="Genomic_DNA"/>
</dbReference>
<dbReference type="OrthoDB" id="6430734at2759"/>
<evidence type="ECO:0000313" key="2">
    <source>
        <dbReference type="Proteomes" id="UP000499080"/>
    </source>
</evidence>
<dbReference type="InterPro" id="IPR009072">
    <property type="entry name" value="Histone-fold"/>
</dbReference>
<dbReference type="GO" id="GO:0046982">
    <property type="term" value="F:protein heterodimerization activity"/>
    <property type="evidence" value="ECO:0007669"/>
    <property type="project" value="InterPro"/>
</dbReference>
<organism evidence="1 2">
    <name type="scientific">Araneus ventricosus</name>
    <name type="common">Orbweaver spider</name>
    <name type="synonym">Epeira ventricosa</name>
    <dbReference type="NCBI Taxonomy" id="182803"/>
    <lineage>
        <taxon>Eukaryota</taxon>
        <taxon>Metazoa</taxon>
        <taxon>Ecdysozoa</taxon>
        <taxon>Arthropoda</taxon>
        <taxon>Chelicerata</taxon>
        <taxon>Arachnida</taxon>
        <taxon>Araneae</taxon>
        <taxon>Araneomorphae</taxon>
        <taxon>Entelegynae</taxon>
        <taxon>Araneoidea</taxon>
        <taxon>Araneidae</taxon>
        <taxon>Araneus</taxon>
    </lineage>
</organism>
<evidence type="ECO:0008006" key="3">
    <source>
        <dbReference type="Google" id="ProtNLM"/>
    </source>
</evidence>
<name>A0A4Y2CX88_ARAVE</name>
<comment type="caution">
    <text evidence="1">The sequence shown here is derived from an EMBL/GenBank/DDBJ whole genome shotgun (WGS) entry which is preliminary data.</text>
</comment>
<dbReference type="AlphaFoldDB" id="A0A4Y2CX88"/>
<keyword evidence="2" id="KW-1185">Reference proteome</keyword>
<accession>A0A4Y2CX88</accession>
<proteinExistence type="predicted"/>
<protein>
    <recommendedName>
        <fullName evidence="3">Transcription factor CBF/NF-Y/archaeal histone domain-containing protein</fullName>
    </recommendedName>
</protein>